<sequence>MAFKIESSLLDACALAILSRGDTYGYEITQQMKKAIIVSESTLYPVLRRLQKEKLCETYDEPYQGRNRRYYSITGTGKAQLAEYKKQWIDYKTAIDTFLRDPETADQRPVGYEKDSAGAASQKTTEAAESSDKQTVGTAD</sequence>
<dbReference type="InterPro" id="IPR036388">
    <property type="entry name" value="WH-like_DNA-bd_sf"/>
</dbReference>
<evidence type="ECO:0000259" key="2">
    <source>
        <dbReference type="Pfam" id="PF03551"/>
    </source>
</evidence>
<organism evidence="3 4">
    <name type="scientific">Candidatus Allocopromorpha excrementavium</name>
    <dbReference type="NCBI Taxonomy" id="2840741"/>
    <lineage>
        <taxon>Bacteria</taxon>
        <taxon>Bacillati</taxon>
        <taxon>Bacillota</taxon>
        <taxon>Clostridia</taxon>
        <taxon>Eubacteriales</taxon>
        <taxon>Eubacteriaceae</taxon>
        <taxon>Eubacteriaceae incertae sedis</taxon>
        <taxon>Candidatus Allocopromorpha</taxon>
    </lineage>
</organism>
<evidence type="ECO:0000313" key="4">
    <source>
        <dbReference type="Proteomes" id="UP000824159"/>
    </source>
</evidence>
<comment type="caution">
    <text evidence="3">The sequence shown here is derived from an EMBL/GenBank/DDBJ whole genome shotgun (WGS) entry which is preliminary data.</text>
</comment>
<gene>
    <name evidence="3" type="ORF">IAD12_01260</name>
</gene>
<dbReference type="AlphaFoldDB" id="A0A9D1KVA0"/>
<feature type="non-terminal residue" evidence="3">
    <location>
        <position position="140"/>
    </location>
</feature>
<protein>
    <submittedName>
        <fullName evidence="3">PadR family transcriptional regulator</fullName>
    </submittedName>
</protein>
<accession>A0A9D1KVA0</accession>
<dbReference type="PANTHER" id="PTHR33169">
    <property type="entry name" value="PADR-FAMILY TRANSCRIPTIONAL REGULATOR"/>
    <property type="match status" value="1"/>
</dbReference>
<dbReference type="Pfam" id="PF03551">
    <property type="entry name" value="PadR"/>
    <property type="match status" value="1"/>
</dbReference>
<feature type="region of interest" description="Disordered" evidence="1">
    <location>
        <begin position="102"/>
        <end position="140"/>
    </location>
</feature>
<dbReference type="InterPro" id="IPR005149">
    <property type="entry name" value="Tscrpt_reg_PadR_N"/>
</dbReference>
<name>A0A9D1KVA0_9FIRM</name>
<feature type="domain" description="Transcription regulator PadR N-terminal" evidence="2">
    <location>
        <begin position="15"/>
        <end position="83"/>
    </location>
</feature>
<evidence type="ECO:0000256" key="1">
    <source>
        <dbReference type="SAM" id="MobiDB-lite"/>
    </source>
</evidence>
<evidence type="ECO:0000313" key="3">
    <source>
        <dbReference type="EMBL" id="HIT98870.1"/>
    </source>
</evidence>
<dbReference type="Proteomes" id="UP000824159">
    <property type="component" value="Unassembled WGS sequence"/>
</dbReference>
<reference evidence="3" key="2">
    <citation type="journal article" date="2021" name="PeerJ">
        <title>Extensive microbial diversity within the chicken gut microbiome revealed by metagenomics and culture.</title>
        <authorList>
            <person name="Gilroy R."/>
            <person name="Ravi A."/>
            <person name="Getino M."/>
            <person name="Pursley I."/>
            <person name="Horton D.L."/>
            <person name="Alikhan N.F."/>
            <person name="Baker D."/>
            <person name="Gharbi K."/>
            <person name="Hall N."/>
            <person name="Watson M."/>
            <person name="Adriaenssens E.M."/>
            <person name="Foster-Nyarko E."/>
            <person name="Jarju S."/>
            <person name="Secka A."/>
            <person name="Antonio M."/>
            <person name="Oren A."/>
            <person name="Chaudhuri R.R."/>
            <person name="La Ragione R."/>
            <person name="Hildebrand F."/>
            <person name="Pallen M.J."/>
        </authorList>
    </citation>
    <scope>NUCLEOTIDE SEQUENCE</scope>
    <source>
        <strain evidence="3">CHK176-22527</strain>
    </source>
</reference>
<dbReference type="InterPro" id="IPR052509">
    <property type="entry name" value="Metal_resp_DNA-bind_regulator"/>
</dbReference>
<dbReference type="InterPro" id="IPR036390">
    <property type="entry name" value="WH_DNA-bd_sf"/>
</dbReference>
<reference evidence="3" key="1">
    <citation type="submission" date="2020-10" db="EMBL/GenBank/DDBJ databases">
        <authorList>
            <person name="Gilroy R."/>
        </authorList>
    </citation>
    <scope>NUCLEOTIDE SEQUENCE</scope>
    <source>
        <strain evidence="3">CHK176-22527</strain>
    </source>
</reference>
<dbReference type="SUPFAM" id="SSF46785">
    <property type="entry name" value="Winged helix' DNA-binding domain"/>
    <property type="match status" value="1"/>
</dbReference>
<feature type="compositionally biased region" description="Basic and acidic residues" evidence="1">
    <location>
        <begin position="102"/>
        <end position="116"/>
    </location>
</feature>
<dbReference type="Gene3D" id="1.10.10.10">
    <property type="entry name" value="Winged helix-like DNA-binding domain superfamily/Winged helix DNA-binding domain"/>
    <property type="match status" value="1"/>
</dbReference>
<dbReference type="EMBL" id="DVLX01000018">
    <property type="protein sequence ID" value="HIT98870.1"/>
    <property type="molecule type" value="Genomic_DNA"/>
</dbReference>
<proteinExistence type="predicted"/>
<dbReference type="PANTHER" id="PTHR33169:SF25">
    <property type="entry name" value="DNA-BINDING PROTEIN YIZB-RELATED"/>
    <property type="match status" value="1"/>
</dbReference>
<feature type="compositionally biased region" description="Polar residues" evidence="1">
    <location>
        <begin position="119"/>
        <end position="140"/>
    </location>
</feature>